<dbReference type="STRING" id="765257.A0A0C9Y5U0"/>
<evidence type="ECO:0000313" key="2">
    <source>
        <dbReference type="EMBL" id="KIK20090.1"/>
    </source>
</evidence>
<dbReference type="Pfam" id="PF01926">
    <property type="entry name" value="MMR_HSR1"/>
    <property type="match status" value="1"/>
</dbReference>
<feature type="domain" description="G" evidence="1">
    <location>
        <begin position="2"/>
        <end position="67"/>
    </location>
</feature>
<dbReference type="GO" id="GO:0005525">
    <property type="term" value="F:GTP binding"/>
    <property type="evidence" value="ECO:0007669"/>
    <property type="project" value="InterPro"/>
</dbReference>
<organism evidence="2 3">
    <name type="scientific">Pisolithus microcarpus 441</name>
    <dbReference type="NCBI Taxonomy" id="765257"/>
    <lineage>
        <taxon>Eukaryota</taxon>
        <taxon>Fungi</taxon>
        <taxon>Dikarya</taxon>
        <taxon>Basidiomycota</taxon>
        <taxon>Agaricomycotina</taxon>
        <taxon>Agaricomycetes</taxon>
        <taxon>Agaricomycetidae</taxon>
        <taxon>Boletales</taxon>
        <taxon>Sclerodermatineae</taxon>
        <taxon>Pisolithaceae</taxon>
        <taxon>Pisolithus</taxon>
    </lineage>
</organism>
<dbReference type="OrthoDB" id="391988at2759"/>
<proteinExistence type="predicted"/>
<dbReference type="SUPFAM" id="SSF52540">
    <property type="entry name" value="P-loop containing nucleoside triphosphate hydrolases"/>
    <property type="match status" value="1"/>
</dbReference>
<dbReference type="Proteomes" id="UP000054018">
    <property type="component" value="Unassembled WGS sequence"/>
</dbReference>
<dbReference type="AlphaFoldDB" id="A0A0C9Y5U0"/>
<evidence type="ECO:0000313" key="3">
    <source>
        <dbReference type="Proteomes" id="UP000054018"/>
    </source>
</evidence>
<protein>
    <recommendedName>
        <fullName evidence="1">G domain-containing protein</fullName>
    </recommendedName>
</protein>
<evidence type="ECO:0000259" key="1">
    <source>
        <dbReference type="Pfam" id="PF01926"/>
    </source>
</evidence>
<sequence>SGVGKSSLINQIFGVETAVDVARDRPGQADIEQEFTSPENDRLILHDSKGFEPADGGNYETVKSFIERRKNMPDIKDQLHAVWYVVPNRPP</sequence>
<dbReference type="HOGENOM" id="CLU_154731_1_0_1"/>
<dbReference type="Gene3D" id="3.40.50.300">
    <property type="entry name" value="P-loop containing nucleotide triphosphate hydrolases"/>
    <property type="match status" value="1"/>
</dbReference>
<keyword evidence="3" id="KW-1185">Reference proteome</keyword>
<dbReference type="InterPro" id="IPR006073">
    <property type="entry name" value="GTP-bd"/>
</dbReference>
<dbReference type="EMBL" id="KN833772">
    <property type="protein sequence ID" value="KIK20090.1"/>
    <property type="molecule type" value="Genomic_DNA"/>
</dbReference>
<accession>A0A0C9Y5U0</accession>
<feature type="non-terminal residue" evidence="2">
    <location>
        <position position="1"/>
    </location>
</feature>
<reference evidence="2 3" key="1">
    <citation type="submission" date="2014-04" db="EMBL/GenBank/DDBJ databases">
        <authorList>
            <consortium name="DOE Joint Genome Institute"/>
            <person name="Kuo A."/>
            <person name="Kohler A."/>
            <person name="Costa M.D."/>
            <person name="Nagy L.G."/>
            <person name="Floudas D."/>
            <person name="Copeland A."/>
            <person name="Barry K.W."/>
            <person name="Cichocki N."/>
            <person name="Veneault-Fourrey C."/>
            <person name="LaButti K."/>
            <person name="Lindquist E.A."/>
            <person name="Lipzen A."/>
            <person name="Lundell T."/>
            <person name="Morin E."/>
            <person name="Murat C."/>
            <person name="Sun H."/>
            <person name="Tunlid A."/>
            <person name="Henrissat B."/>
            <person name="Grigoriev I.V."/>
            <person name="Hibbett D.S."/>
            <person name="Martin F."/>
            <person name="Nordberg H.P."/>
            <person name="Cantor M.N."/>
            <person name="Hua S.X."/>
        </authorList>
    </citation>
    <scope>NUCLEOTIDE SEQUENCE [LARGE SCALE GENOMIC DNA]</scope>
    <source>
        <strain evidence="2 3">441</strain>
    </source>
</reference>
<feature type="non-terminal residue" evidence="2">
    <location>
        <position position="91"/>
    </location>
</feature>
<gene>
    <name evidence="2" type="ORF">PISMIDRAFT_106397</name>
</gene>
<name>A0A0C9Y5U0_9AGAM</name>
<reference evidence="3" key="2">
    <citation type="submission" date="2015-01" db="EMBL/GenBank/DDBJ databases">
        <title>Evolutionary Origins and Diversification of the Mycorrhizal Mutualists.</title>
        <authorList>
            <consortium name="DOE Joint Genome Institute"/>
            <consortium name="Mycorrhizal Genomics Consortium"/>
            <person name="Kohler A."/>
            <person name="Kuo A."/>
            <person name="Nagy L.G."/>
            <person name="Floudas D."/>
            <person name="Copeland A."/>
            <person name="Barry K.W."/>
            <person name="Cichocki N."/>
            <person name="Veneault-Fourrey C."/>
            <person name="LaButti K."/>
            <person name="Lindquist E.A."/>
            <person name="Lipzen A."/>
            <person name="Lundell T."/>
            <person name="Morin E."/>
            <person name="Murat C."/>
            <person name="Riley R."/>
            <person name="Ohm R."/>
            <person name="Sun H."/>
            <person name="Tunlid A."/>
            <person name="Henrissat B."/>
            <person name="Grigoriev I.V."/>
            <person name="Hibbett D.S."/>
            <person name="Martin F."/>
        </authorList>
    </citation>
    <scope>NUCLEOTIDE SEQUENCE [LARGE SCALE GENOMIC DNA]</scope>
    <source>
        <strain evidence="3">441</strain>
    </source>
</reference>
<dbReference type="InterPro" id="IPR027417">
    <property type="entry name" value="P-loop_NTPase"/>
</dbReference>